<comment type="caution">
    <text evidence="4">The sequence shown here is derived from an EMBL/GenBank/DDBJ whole genome shotgun (WGS) entry which is preliminary data.</text>
</comment>
<dbReference type="Gene3D" id="3.40.50.150">
    <property type="entry name" value="Vaccinia Virus protein VP39"/>
    <property type="match status" value="1"/>
</dbReference>
<dbReference type="EMBL" id="JTFC01000032">
    <property type="protein sequence ID" value="RUS54412.1"/>
    <property type="molecule type" value="Genomic_DNA"/>
</dbReference>
<dbReference type="InterPro" id="IPR041698">
    <property type="entry name" value="Methyltransf_25"/>
</dbReference>
<sequence length="246" mass="28085">MSNSYGRFAEVYDALMTDIPYATYVEWVKEHAPAANNQNLLDIGCGTGVMAVEFAKAGYNVSGLDLSEEMLMIASERCYEENVNVFFVCQSMDELDGFNDLDVVTIPIDSLNYVPEQRAVEQTFTHVYEALKTGGHLFFDVHSLYKMDEIFMDSPFTYDDGDITYLWDTEPGEAAHSVKHDMLFYVVTADGTYERFEEQHYQRTYAIETYMTMLQQAGFTNITVTADFTDEAPAIDSERIFFHCVK</sequence>
<feature type="domain" description="Methyltransferase" evidence="3">
    <location>
        <begin position="41"/>
        <end position="135"/>
    </location>
</feature>
<dbReference type="PANTHER" id="PTHR43861">
    <property type="entry name" value="TRANS-ACONITATE 2-METHYLTRANSFERASE-RELATED"/>
    <property type="match status" value="1"/>
</dbReference>
<dbReference type="Pfam" id="PF13649">
    <property type="entry name" value="Methyltransf_25"/>
    <property type="match status" value="1"/>
</dbReference>
<dbReference type="GO" id="GO:0032259">
    <property type="term" value="P:methylation"/>
    <property type="evidence" value="ECO:0007669"/>
    <property type="project" value="UniProtKB-KW"/>
</dbReference>
<accession>A0A433RS39</accession>
<keyword evidence="5" id="KW-1185">Reference proteome</keyword>
<dbReference type="SUPFAM" id="SSF53335">
    <property type="entry name" value="S-adenosyl-L-methionine-dependent methyltransferases"/>
    <property type="match status" value="1"/>
</dbReference>
<evidence type="ECO:0000313" key="5">
    <source>
        <dbReference type="Proteomes" id="UP000288623"/>
    </source>
</evidence>
<keyword evidence="2 4" id="KW-0808">Transferase</keyword>
<evidence type="ECO:0000259" key="3">
    <source>
        <dbReference type="Pfam" id="PF13649"/>
    </source>
</evidence>
<dbReference type="InterPro" id="IPR029063">
    <property type="entry name" value="SAM-dependent_MTases_sf"/>
</dbReference>
<evidence type="ECO:0000256" key="1">
    <source>
        <dbReference type="ARBA" id="ARBA00022603"/>
    </source>
</evidence>
<dbReference type="CDD" id="cd02440">
    <property type="entry name" value="AdoMet_MTases"/>
    <property type="match status" value="1"/>
</dbReference>
<proteinExistence type="predicted"/>
<dbReference type="Proteomes" id="UP000288623">
    <property type="component" value="Unassembled WGS sequence"/>
</dbReference>
<name>A0A433RS39_9BACL</name>
<reference evidence="4 5" key="1">
    <citation type="submission" date="2014-11" db="EMBL/GenBank/DDBJ databases">
        <title>Genome sequence and analysis of novel Kurthia sp.</title>
        <authorList>
            <person name="Lawson J.N."/>
            <person name="Gonzalez J.E."/>
            <person name="Rinauldi L."/>
            <person name="Xuan Z."/>
            <person name="Firman A."/>
            <person name="Shaddox L."/>
            <person name="Trudeau A."/>
            <person name="Shah S."/>
            <person name="Reiman D."/>
        </authorList>
    </citation>
    <scope>NUCLEOTIDE SEQUENCE [LARGE SCALE GENOMIC DNA]</scope>
    <source>
        <strain evidence="4 5">3B1D</strain>
    </source>
</reference>
<organism evidence="4 5">
    <name type="scientific">Candidatus Kurthia intestinigallinarum</name>
    <dbReference type="NCBI Taxonomy" id="1562256"/>
    <lineage>
        <taxon>Bacteria</taxon>
        <taxon>Bacillati</taxon>
        <taxon>Bacillota</taxon>
        <taxon>Bacilli</taxon>
        <taxon>Bacillales</taxon>
        <taxon>Caryophanaceae</taxon>
        <taxon>Kurthia</taxon>
    </lineage>
</organism>
<dbReference type="AlphaFoldDB" id="A0A433RS39"/>
<dbReference type="PANTHER" id="PTHR43861:SF1">
    <property type="entry name" value="TRANS-ACONITATE 2-METHYLTRANSFERASE"/>
    <property type="match status" value="1"/>
</dbReference>
<dbReference type="RefSeq" id="WP_233600595.1">
    <property type="nucleotide sequence ID" value="NZ_JTFC01000032.1"/>
</dbReference>
<evidence type="ECO:0000256" key="2">
    <source>
        <dbReference type="ARBA" id="ARBA00022679"/>
    </source>
</evidence>
<dbReference type="Gene3D" id="2.20.25.110">
    <property type="entry name" value="S-adenosyl-L-methionine-dependent methyltransferases"/>
    <property type="match status" value="1"/>
</dbReference>
<gene>
    <name evidence="4" type="ORF">QI30_13415</name>
</gene>
<dbReference type="GO" id="GO:0008168">
    <property type="term" value="F:methyltransferase activity"/>
    <property type="evidence" value="ECO:0007669"/>
    <property type="project" value="UniProtKB-KW"/>
</dbReference>
<evidence type="ECO:0000313" key="4">
    <source>
        <dbReference type="EMBL" id="RUS54412.1"/>
    </source>
</evidence>
<keyword evidence="1 4" id="KW-0489">Methyltransferase</keyword>
<protein>
    <submittedName>
        <fullName evidence="4">Methyltransferase</fullName>
    </submittedName>
</protein>